<organism evidence="2 3">
    <name type="scientific">Apiospora kogelbergensis</name>
    <dbReference type="NCBI Taxonomy" id="1337665"/>
    <lineage>
        <taxon>Eukaryota</taxon>
        <taxon>Fungi</taxon>
        <taxon>Dikarya</taxon>
        <taxon>Ascomycota</taxon>
        <taxon>Pezizomycotina</taxon>
        <taxon>Sordariomycetes</taxon>
        <taxon>Xylariomycetidae</taxon>
        <taxon>Amphisphaeriales</taxon>
        <taxon>Apiosporaceae</taxon>
        <taxon>Apiospora</taxon>
    </lineage>
</organism>
<feature type="region of interest" description="Disordered" evidence="1">
    <location>
        <begin position="50"/>
        <end position="141"/>
    </location>
</feature>
<dbReference type="Proteomes" id="UP001392437">
    <property type="component" value="Unassembled WGS sequence"/>
</dbReference>
<evidence type="ECO:0000313" key="2">
    <source>
        <dbReference type="EMBL" id="KAK8132646.1"/>
    </source>
</evidence>
<proteinExistence type="predicted"/>
<gene>
    <name evidence="2" type="ORF">PG999_000819</name>
</gene>
<reference evidence="2 3" key="1">
    <citation type="submission" date="2023-01" db="EMBL/GenBank/DDBJ databases">
        <title>Analysis of 21 Apiospora genomes using comparative genomics revels a genus with tremendous synthesis potential of carbohydrate active enzymes and secondary metabolites.</title>
        <authorList>
            <person name="Sorensen T."/>
        </authorList>
    </citation>
    <scope>NUCLEOTIDE SEQUENCE [LARGE SCALE GENOMIC DNA]</scope>
    <source>
        <strain evidence="2 3">CBS 117206</strain>
    </source>
</reference>
<dbReference type="AlphaFoldDB" id="A0AAW0RCY6"/>
<evidence type="ECO:0000313" key="3">
    <source>
        <dbReference type="Proteomes" id="UP001392437"/>
    </source>
</evidence>
<dbReference type="EMBL" id="JAQQWP010000001">
    <property type="protein sequence ID" value="KAK8132646.1"/>
    <property type="molecule type" value="Genomic_DNA"/>
</dbReference>
<comment type="caution">
    <text evidence="2">The sequence shown here is derived from an EMBL/GenBank/DDBJ whole genome shotgun (WGS) entry which is preliminary data.</text>
</comment>
<sequence>MKLIGSMLKVSPPSAKQKFNWAATAELTGHKDGKSCKEVFRQACERYGWLKADENENENGTPGSAASKKNTPGKLTKATEKKTAAAKNSTDEDDAASGVEIDTPSKASKKRKTNANKSPDTPSKKSKLKDEEVISDNLYEF</sequence>
<feature type="compositionally biased region" description="Polar residues" evidence="1">
    <location>
        <begin position="58"/>
        <end position="70"/>
    </location>
</feature>
<evidence type="ECO:0000256" key="1">
    <source>
        <dbReference type="SAM" id="MobiDB-lite"/>
    </source>
</evidence>
<name>A0AAW0RCY6_9PEZI</name>
<keyword evidence="3" id="KW-1185">Reference proteome</keyword>
<accession>A0AAW0RCY6</accession>
<protein>
    <submittedName>
        <fullName evidence="2">Uncharacterized protein</fullName>
    </submittedName>
</protein>